<dbReference type="AlphaFoldDB" id="A0AA40KY87"/>
<sequence>MVQVRSIKGDEIRNERRKEHEVEASGWRAWKEGRKDEGREREEGGKRQNRVGQRGNGTQRSTGISSSGSTSNDDTTMKRTTTSAAHFFLKRGTGGRSVGKENDEGGGGWLVEARWVRVGGTEHEMRVPEFLPGDQ</sequence>
<accession>A0AA40KY87</accession>
<evidence type="ECO:0000313" key="3">
    <source>
        <dbReference type="Proteomes" id="UP001177670"/>
    </source>
</evidence>
<feature type="region of interest" description="Disordered" evidence="1">
    <location>
        <begin position="1"/>
        <end position="107"/>
    </location>
</feature>
<keyword evidence="3" id="KW-1185">Reference proteome</keyword>
<dbReference type="Proteomes" id="UP001177670">
    <property type="component" value="Unassembled WGS sequence"/>
</dbReference>
<gene>
    <name evidence="2" type="ORF">K0M31_002030</name>
</gene>
<feature type="compositionally biased region" description="Basic and acidic residues" evidence="1">
    <location>
        <begin position="7"/>
        <end position="46"/>
    </location>
</feature>
<reference evidence="2" key="1">
    <citation type="submission" date="2021-10" db="EMBL/GenBank/DDBJ databases">
        <title>Melipona bicolor Genome sequencing and assembly.</title>
        <authorList>
            <person name="Araujo N.S."/>
            <person name="Arias M.C."/>
        </authorList>
    </citation>
    <scope>NUCLEOTIDE SEQUENCE</scope>
    <source>
        <strain evidence="2">USP_2M_L1-L4_2017</strain>
        <tissue evidence="2">Whole body</tissue>
    </source>
</reference>
<protein>
    <submittedName>
        <fullName evidence="2">Uncharacterized protein</fullName>
    </submittedName>
</protein>
<proteinExistence type="predicted"/>
<organism evidence="2 3">
    <name type="scientific">Melipona bicolor</name>
    <dbReference type="NCBI Taxonomy" id="60889"/>
    <lineage>
        <taxon>Eukaryota</taxon>
        <taxon>Metazoa</taxon>
        <taxon>Ecdysozoa</taxon>
        <taxon>Arthropoda</taxon>
        <taxon>Hexapoda</taxon>
        <taxon>Insecta</taxon>
        <taxon>Pterygota</taxon>
        <taxon>Neoptera</taxon>
        <taxon>Endopterygota</taxon>
        <taxon>Hymenoptera</taxon>
        <taxon>Apocrita</taxon>
        <taxon>Aculeata</taxon>
        <taxon>Apoidea</taxon>
        <taxon>Anthophila</taxon>
        <taxon>Apidae</taxon>
        <taxon>Melipona</taxon>
    </lineage>
</organism>
<comment type="caution">
    <text evidence="2">The sequence shown here is derived from an EMBL/GenBank/DDBJ whole genome shotgun (WGS) entry which is preliminary data.</text>
</comment>
<evidence type="ECO:0000313" key="2">
    <source>
        <dbReference type="EMBL" id="KAK1137525.1"/>
    </source>
</evidence>
<evidence type="ECO:0000256" key="1">
    <source>
        <dbReference type="SAM" id="MobiDB-lite"/>
    </source>
</evidence>
<dbReference type="EMBL" id="JAHYIQ010000001">
    <property type="protein sequence ID" value="KAK1137525.1"/>
    <property type="molecule type" value="Genomic_DNA"/>
</dbReference>
<name>A0AA40KY87_9HYME</name>
<feature type="compositionally biased region" description="Low complexity" evidence="1">
    <location>
        <begin position="61"/>
        <end position="74"/>
    </location>
</feature>